<dbReference type="OrthoDB" id="10251809at2759"/>
<dbReference type="KEGG" id="cre:CHLRE_09g400150v5"/>
<name>A0A2K3DCV8_CHLRE</name>
<evidence type="ECO:0000256" key="2">
    <source>
        <dbReference type="ARBA" id="ARBA00022737"/>
    </source>
</evidence>
<dbReference type="GeneID" id="5720689"/>
<dbReference type="InterPro" id="IPR015915">
    <property type="entry name" value="Kelch-typ_b-propeller"/>
</dbReference>
<feature type="region of interest" description="Disordered" evidence="3">
    <location>
        <begin position="62"/>
        <end position="99"/>
    </location>
</feature>
<sequence length="463" mass="46893">MSAAGSHGAGPGTAQHVRVRFEPTAVSAGARAGLVPRSGACAAPLPAWHPAQVIILGGYTEEQQGQPPQQPHPQQEASTVPAAGAAPAPGSAGAAPPRRAPTIEAWTYSGEGGGRWSAVEYAPGPVPQPRLTAQAAVLGGGLWLVGGWDPSAPPDGANPTAAFLNDVWRLDLRTWAWQQVEVVPEPGGEPLPRISRFAMAPLPPAAGSSSGCSSGSSSGSSSCGSLLIHTHRCGESVMVLHCFDGAAGGEGSAAQPARAVLRRVPVRGAAADPPSPPSRGLHSLTLAAAAPGSGTGSASAALYVYGGAPQSGSMYNDLWRLDLETGGWSWVQLDPAGAAPHARCSHVAGAAGSSSGTGSSSGSSSGSGRYLVVAGGSYYSQPGRLQPLDDVAVYDTQSNAWLEVEVEGPAPSPRNASIMVPLQPQPLAAVGDSSAANRFLLHGGWRPFVETYNDSYIVTVSEV</sequence>
<dbReference type="InterPro" id="IPR006652">
    <property type="entry name" value="Kelch_1"/>
</dbReference>
<dbReference type="PANTHER" id="PTHR46093">
    <property type="entry name" value="ACYL-COA-BINDING DOMAIN-CONTAINING PROTEIN 5"/>
    <property type="match status" value="1"/>
</dbReference>
<protein>
    <submittedName>
        <fullName evidence="4">Uncharacterized protein</fullName>
    </submittedName>
</protein>
<organism evidence="4 5">
    <name type="scientific">Chlamydomonas reinhardtii</name>
    <name type="common">Chlamydomonas smithii</name>
    <dbReference type="NCBI Taxonomy" id="3055"/>
    <lineage>
        <taxon>Eukaryota</taxon>
        <taxon>Viridiplantae</taxon>
        <taxon>Chlorophyta</taxon>
        <taxon>core chlorophytes</taxon>
        <taxon>Chlorophyceae</taxon>
        <taxon>CS clade</taxon>
        <taxon>Chlamydomonadales</taxon>
        <taxon>Chlamydomonadaceae</taxon>
        <taxon>Chlamydomonas</taxon>
    </lineage>
</organism>
<dbReference type="STRING" id="3055.A0A2K3DCV8"/>
<keyword evidence="5" id="KW-1185">Reference proteome</keyword>
<dbReference type="PANTHER" id="PTHR46093:SF18">
    <property type="entry name" value="FIBRONECTIN TYPE-III DOMAIN-CONTAINING PROTEIN"/>
    <property type="match status" value="1"/>
</dbReference>
<dbReference type="Proteomes" id="UP000006906">
    <property type="component" value="Chromosome 9"/>
</dbReference>
<evidence type="ECO:0000313" key="4">
    <source>
        <dbReference type="EMBL" id="PNW78366.1"/>
    </source>
</evidence>
<dbReference type="RefSeq" id="XP_042920815.1">
    <property type="nucleotide sequence ID" value="XM_043065973.1"/>
</dbReference>
<feature type="compositionally biased region" description="Low complexity" evidence="3">
    <location>
        <begin position="63"/>
        <end position="97"/>
    </location>
</feature>
<dbReference type="OMA" id="WLVGGWD"/>
<dbReference type="Pfam" id="PF24681">
    <property type="entry name" value="Kelch_KLHDC2_KLHL20_DRC7"/>
    <property type="match status" value="1"/>
</dbReference>
<keyword evidence="1" id="KW-0880">Kelch repeat</keyword>
<reference evidence="4 5" key="1">
    <citation type="journal article" date="2007" name="Science">
        <title>The Chlamydomonas genome reveals the evolution of key animal and plant functions.</title>
        <authorList>
            <person name="Merchant S.S."/>
            <person name="Prochnik S.E."/>
            <person name="Vallon O."/>
            <person name="Harris E.H."/>
            <person name="Karpowicz S.J."/>
            <person name="Witman G.B."/>
            <person name="Terry A."/>
            <person name="Salamov A."/>
            <person name="Fritz-Laylin L.K."/>
            <person name="Marechal-Drouard L."/>
            <person name="Marshall W.F."/>
            <person name="Qu L.H."/>
            <person name="Nelson D.R."/>
            <person name="Sanderfoot A.A."/>
            <person name="Spalding M.H."/>
            <person name="Kapitonov V.V."/>
            <person name="Ren Q."/>
            <person name="Ferris P."/>
            <person name="Lindquist E."/>
            <person name="Shapiro H."/>
            <person name="Lucas S.M."/>
            <person name="Grimwood J."/>
            <person name="Schmutz J."/>
            <person name="Cardol P."/>
            <person name="Cerutti H."/>
            <person name="Chanfreau G."/>
            <person name="Chen C.L."/>
            <person name="Cognat V."/>
            <person name="Croft M.T."/>
            <person name="Dent R."/>
            <person name="Dutcher S."/>
            <person name="Fernandez E."/>
            <person name="Fukuzawa H."/>
            <person name="Gonzalez-Ballester D."/>
            <person name="Gonzalez-Halphen D."/>
            <person name="Hallmann A."/>
            <person name="Hanikenne M."/>
            <person name="Hippler M."/>
            <person name="Inwood W."/>
            <person name="Jabbari K."/>
            <person name="Kalanon M."/>
            <person name="Kuras R."/>
            <person name="Lefebvre P.A."/>
            <person name="Lemaire S.D."/>
            <person name="Lobanov A.V."/>
            <person name="Lohr M."/>
            <person name="Manuell A."/>
            <person name="Meier I."/>
            <person name="Mets L."/>
            <person name="Mittag M."/>
            <person name="Mittelmeier T."/>
            <person name="Moroney J.V."/>
            <person name="Moseley J."/>
            <person name="Napoli C."/>
            <person name="Nedelcu A.M."/>
            <person name="Niyogi K."/>
            <person name="Novoselov S.V."/>
            <person name="Paulsen I.T."/>
            <person name="Pazour G."/>
            <person name="Purton S."/>
            <person name="Ral J.P."/>
            <person name="Riano-Pachon D.M."/>
            <person name="Riekhof W."/>
            <person name="Rymarquis L."/>
            <person name="Schroda M."/>
            <person name="Stern D."/>
            <person name="Umen J."/>
            <person name="Willows R."/>
            <person name="Wilson N."/>
            <person name="Zimmer S.L."/>
            <person name="Allmer J."/>
            <person name="Balk J."/>
            <person name="Bisova K."/>
            <person name="Chen C.J."/>
            <person name="Elias M."/>
            <person name="Gendler K."/>
            <person name="Hauser C."/>
            <person name="Lamb M.R."/>
            <person name="Ledford H."/>
            <person name="Long J.C."/>
            <person name="Minagawa J."/>
            <person name="Page M.D."/>
            <person name="Pan J."/>
            <person name="Pootakham W."/>
            <person name="Roje S."/>
            <person name="Rose A."/>
            <person name="Stahlberg E."/>
            <person name="Terauchi A.M."/>
            <person name="Yang P."/>
            <person name="Ball S."/>
            <person name="Bowler C."/>
            <person name="Dieckmann C.L."/>
            <person name="Gladyshev V.N."/>
            <person name="Green P."/>
            <person name="Jorgensen R."/>
            <person name="Mayfield S."/>
            <person name="Mueller-Roeber B."/>
            <person name="Rajamani S."/>
            <person name="Sayre R.T."/>
            <person name="Brokstein P."/>
            <person name="Dubchak I."/>
            <person name="Goodstein D."/>
            <person name="Hornick L."/>
            <person name="Huang Y.W."/>
            <person name="Jhaveri J."/>
            <person name="Luo Y."/>
            <person name="Martinez D."/>
            <person name="Ngau W.C."/>
            <person name="Otillar B."/>
            <person name="Poliakov A."/>
            <person name="Porter A."/>
            <person name="Szajkowski L."/>
            <person name="Werner G."/>
            <person name="Zhou K."/>
            <person name="Grigoriev I.V."/>
            <person name="Rokhsar D.S."/>
            <person name="Grossman A.R."/>
        </authorList>
    </citation>
    <scope>NUCLEOTIDE SEQUENCE [LARGE SCALE GENOMIC DNA]</scope>
    <source>
        <strain evidence="5">CC-503</strain>
    </source>
</reference>
<dbReference type="Pfam" id="PF01344">
    <property type="entry name" value="Kelch_1"/>
    <property type="match status" value="1"/>
</dbReference>
<dbReference type="AlphaFoldDB" id="A0A2K3DCV8"/>
<dbReference type="SUPFAM" id="SSF117281">
    <property type="entry name" value="Kelch motif"/>
    <property type="match status" value="2"/>
</dbReference>
<keyword evidence="2" id="KW-0677">Repeat</keyword>
<evidence type="ECO:0000256" key="1">
    <source>
        <dbReference type="ARBA" id="ARBA00022441"/>
    </source>
</evidence>
<evidence type="ECO:0000256" key="3">
    <source>
        <dbReference type="SAM" id="MobiDB-lite"/>
    </source>
</evidence>
<accession>A0A2K3DCV8</accession>
<dbReference type="Gene3D" id="2.120.10.80">
    <property type="entry name" value="Kelch-type beta propeller"/>
    <property type="match status" value="2"/>
</dbReference>
<dbReference type="EMBL" id="CM008970">
    <property type="protein sequence ID" value="PNW78366.1"/>
    <property type="molecule type" value="Genomic_DNA"/>
</dbReference>
<dbReference type="ExpressionAtlas" id="A0A2K3DCV8">
    <property type="expression patterns" value="baseline and differential"/>
</dbReference>
<evidence type="ECO:0000313" key="5">
    <source>
        <dbReference type="Proteomes" id="UP000006906"/>
    </source>
</evidence>
<gene>
    <name evidence="4" type="ORF">CHLRE_09g400150v5</name>
</gene>
<dbReference type="Gramene" id="PNW78366">
    <property type="protein sequence ID" value="PNW78366"/>
    <property type="gene ID" value="CHLRE_09g400150v5"/>
</dbReference>
<dbReference type="InParanoid" id="A0A2K3DCV8"/>
<proteinExistence type="predicted"/>